<accession>A0A8S3VA75</accession>
<dbReference type="OrthoDB" id="10409632at2759"/>
<proteinExistence type="predicted"/>
<name>A0A8S3VA75_MYTED</name>
<dbReference type="InterPro" id="IPR011042">
    <property type="entry name" value="6-blade_b-propeller_TolB-like"/>
</dbReference>
<dbReference type="AlphaFoldDB" id="A0A8S3VA75"/>
<dbReference type="Proteomes" id="UP000683360">
    <property type="component" value="Unassembled WGS sequence"/>
</dbReference>
<dbReference type="EMBL" id="CAJPWZ010003154">
    <property type="protein sequence ID" value="CAG2253555.1"/>
    <property type="molecule type" value="Genomic_DNA"/>
</dbReference>
<organism evidence="1 2">
    <name type="scientific">Mytilus edulis</name>
    <name type="common">Blue mussel</name>
    <dbReference type="NCBI Taxonomy" id="6550"/>
    <lineage>
        <taxon>Eukaryota</taxon>
        <taxon>Metazoa</taxon>
        <taxon>Spiralia</taxon>
        <taxon>Lophotrochozoa</taxon>
        <taxon>Mollusca</taxon>
        <taxon>Bivalvia</taxon>
        <taxon>Autobranchia</taxon>
        <taxon>Pteriomorphia</taxon>
        <taxon>Mytilida</taxon>
        <taxon>Mytiloidea</taxon>
        <taxon>Mytilidae</taxon>
        <taxon>Mytilinae</taxon>
        <taxon>Mytilus</taxon>
    </lineage>
</organism>
<dbReference type="Gene3D" id="2.120.10.30">
    <property type="entry name" value="TolB, C-terminal domain"/>
    <property type="match status" value="1"/>
</dbReference>
<evidence type="ECO:0000313" key="1">
    <source>
        <dbReference type="EMBL" id="CAG2253555.1"/>
    </source>
</evidence>
<keyword evidence="2" id="KW-1185">Reference proteome</keyword>
<protein>
    <submittedName>
        <fullName evidence="1">Uncharacterized protein</fullName>
    </submittedName>
</protein>
<sequence length="180" mass="20420">MSYHYRSGGEEIKKTISLSSDNYGIVLKDNELIYSAFNKGIRMINLYDEALSDIVLVEMASEGSIQYLGTKYTIQTHTVKCYNEKGEMQWTFQNESVLRNPLGIDVNNDGNVYVVGYYTHNVVVISPDGQRHKVLAASDNIDRPIALVNVELRNYCYSGRYYGNNCANRDTSMKFGIKVD</sequence>
<comment type="caution">
    <text evidence="1">The sequence shown here is derived from an EMBL/GenBank/DDBJ whole genome shotgun (WGS) entry which is preliminary data.</text>
</comment>
<gene>
    <name evidence="1" type="ORF">MEDL_65080</name>
</gene>
<dbReference type="SUPFAM" id="SSF101898">
    <property type="entry name" value="NHL repeat"/>
    <property type="match status" value="1"/>
</dbReference>
<evidence type="ECO:0000313" key="2">
    <source>
        <dbReference type="Proteomes" id="UP000683360"/>
    </source>
</evidence>
<reference evidence="1" key="1">
    <citation type="submission" date="2021-03" db="EMBL/GenBank/DDBJ databases">
        <authorList>
            <person name="Bekaert M."/>
        </authorList>
    </citation>
    <scope>NUCLEOTIDE SEQUENCE</scope>
</reference>